<dbReference type="Gene3D" id="3.90.1200.10">
    <property type="match status" value="1"/>
</dbReference>
<evidence type="ECO:0000313" key="3">
    <source>
        <dbReference type="Proteomes" id="UP001303473"/>
    </source>
</evidence>
<dbReference type="InterPro" id="IPR002575">
    <property type="entry name" value="Aminoglycoside_PTrfase"/>
</dbReference>
<dbReference type="InterPro" id="IPR011009">
    <property type="entry name" value="Kinase-like_dom_sf"/>
</dbReference>
<protein>
    <submittedName>
        <fullName evidence="2">Phosphotransferase enzyme family-domain-containing protein</fullName>
    </submittedName>
</protein>
<dbReference type="InterPro" id="IPR051678">
    <property type="entry name" value="AGP_Transferase"/>
</dbReference>
<evidence type="ECO:0000259" key="1">
    <source>
        <dbReference type="Pfam" id="PF01636"/>
    </source>
</evidence>
<reference evidence="3" key="1">
    <citation type="journal article" date="2023" name="Mol. Phylogenet. Evol.">
        <title>Genome-scale phylogeny and comparative genomics of the fungal order Sordariales.</title>
        <authorList>
            <person name="Hensen N."/>
            <person name="Bonometti L."/>
            <person name="Westerberg I."/>
            <person name="Brannstrom I.O."/>
            <person name="Guillou S."/>
            <person name="Cros-Aarteil S."/>
            <person name="Calhoun S."/>
            <person name="Haridas S."/>
            <person name="Kuo A."/>
            <person name="Mondo S."/>
            <person name="Pangilinan J."/>
            <person name="Riley R."/>
            <person name="LaButti K."/>
            <person name="Andreopoulos B."/>
            <person name="Lipzen A."/>
            <person name="Chen C."/>
            <person name="Yan M."/>
            <person name="Daum C."/>
            <person name="Ng V."/>
            <person name="Clum A."/>
            <person name="Steindorff A."/>
            <person name="Ohm R.A."/>
            <person name="Martin F."/>
            <person name="Silar P."/>
            <person name="Natvig D.O."/>
            <person name="Lalanne C."/>
            <person name="Gautier V."/>
            <person name="Ament-Velasquez S.L."/>
            <person name="Kruys A."/>
            <person name="Hutchinson M.I."/>
            <person name="Powell A.J."/>
            <person name="Barry K."/>
            <person name="Miller A.N."/>
            <person name="Grigoriev I.V."/>
            <person name="Debuchy R."/>
            <person name="Gladieux P."/>
            <person name="Hiltunen Thoren M."/>
            <person name="Johannesson H."/>
        </authorList>
    </citation>
    <scope>NUCLEOTIDE SEQUENCE [LARGE SCALE GENOMIC DNA]</scope>
    <source>
        <strain evidence="3">CBS 340.73</strain>
    </source>
</reference>
<proteinExistence type="predicted"/>
<evidence type="ECO:0000313" key="2">
    <source>
        <dbReference type="EMBL" id="KAK3938329.1"/>
    </source>
</evidence>
<organism evidence="2 3">
    <name type="scientific">Diplogelasinospora grovesii</name>
    <dbReference type="NCBI Taxonomy" id="303347"/>
    <lineage>
        <taxon>Eukaryota</taxon>
        <taxon>Fungi</taxon>
        <taxon>Dikarya</taxon>
        <taxon>Ascomycota</taxon>
        <taxon>Pezizomycotina</taxon>
        <taxon>Sordariomycetes</taxon>
        <taxon>Sordariomycetidae</taxon>
        <taxon>Sordariales</taxon>
        <taxon>Diplogelasinosporaceae</taxon>
        <taxon>Diplogelasinospora</taxon>
    </lineage>
</organism>
<dbReference type="Gene3D" id="3.30.200.20">
    <property type="entry name" value="Phosphorylase Kinase, domain 1"/>
    <property type="match status" value="1"/>
</dbReference>
<dbReference type="EMBL" id="MU853832">
    <property type="protein sequence ID" value="KAK3938329.1"/>
    <property type="molecule type" value="Genomic_DNA"/>
</dbReference>
<feature type="domain" description="Aminoglycoside phosphotransferase" evidence="1">
    <location>
        <begin position="54"/>
        <end position="320"/>
    </location>
</feature>
<dbReference type="Proteomes" id="UP001303473">
    <property type="component" value="Unassembled WGS sequence"/>
</dbReference>
<sequence>MPDPTRDGLVWESCGSGLLDSEPRWPRQPSVDAIEDVCRLQLGVDDDSDCFVSLHSAGAYNKLYLVECPGKGRRFMMRVSLPVEPRYKTRGEVTTLQLIRRKTDVPVPKVVAFDDSSKNGIGFEWILMELMPGKSAHYRWRKMPMAAKETLVARVADFQAQLFRCGGRLDCDGNRVSGFRGIGTLYTNNRHSDPEATPEPGRIVSSVFFAGDHFHYDVPRGPFPSSHEWLRAYLNIIVKEHKTAIAEATDEEDRLYAEAVLRVARKLQRLLHKIFPSVVNPPERTVLWHDDLSLMNILVDDQGRITAVLDWECVSTMPLWVASQMPEFLRGTTREEMPDRSQYGDVSDQGSDASEFGNSCLEESLDNEGKSELYWIHLMEYEQTQLRKVYHARMRQLRPEWDLEVAEGALKADFLGAVARCGAGFYLKRIEQWVDAIMRREYCRLTDVLRVGLR</sequence>
<dbReference type="PANTHER" id="PTHR21310:SF13">
    <property type="entry name" value="AMINOGLYCOSIDE PHOSPHOTRANSFERASE DOMAIN-CONTAINING PROTEIN"/>
    <property type="match status" value="1"/>
</dbReference>
<accession>A0AAN6S2P4</accession>
<name>A0AAN6S2P4_9PEZI</name>
<gene>
    <name evidence="2" type="ORF">QBC46DRAFT_318023</name>
</gene>
<dbReference type="AlphaFoldDB" id="A0AAN6S2P4"/>
<keyword evidence="3" id="KW-1185">Reference proteome</keyword>
<dbReference type="Pfam" id="PF01636">
    <property type="entry name" value="APH"/>
    <property type="match status" value="1"/>
</dbReference>
<dbReference type="SUPFAM" id="SSF56112">
    <property type="entry name" value="Protein kinase-like (PK-like)"/>
    <property type="match status" value="1"/>
</dbReference>
<comment type="caution">
    <text evidence="2">The sequence shown here is derived from an EMBL/GenBank/DDBJ whole genome shotgun (WGS) entry which is preliminary data.</text>
</comment>
<dbReference type="PANTHER" id="PTHR21310">
    <property type="entry name" value="AMINOGLYCOSIDE PHOSPHOTRANSFERASE-RELATED-RELATED"/>
    <property type="match status" value="1"/>
</dbReference>